<dbReference type="Gene3D" id="3.40.1830.10">
    <property type="entry name" value="Thermophilic metalloprotease (M29)"/>
    <property type="match status" value="1"/>
</dbReference>
<dbReference type="Proteomes" id="UP000051790">
    <property type="component" value="Unassembled WGS sequence"/>
</dbReference>
<evidence type="ECO:0000313" key="11">
    <source>
        <dbReference type="Proteomes" id="UP000051790"/>
    </source>
</evidence>
<proteinExistence type="inferred from homology"/>
<evidence type="ECO:0000256" key="3">
    <source>
        <dbReference type="ARBA" id="ARBA00001947"/>
    </source>
</evidence>
<keyword evidence="8" id="KW-0378">Hydrolase</keyword>
<comment type="cofactor">
    <cofactor evidence="3">
        <name>Zn(2+)</name>
        <dbReference type="ChEBI" id="CHEBI:29105"/>
    </cofactor>
</comment>
<keyword evidence="7" id="KW-0479">Metal-binding</keyword>
<dbReference type="PRINTS" id="PR00919">
    <property type="entry name" value="THERMOPTASE"/>
</dbReference>
<dbReference type="RefSeq" id="WP_054719905.1">
    <property type="nucleotide sequence ID" value="NZ_AZEU01000192.1"/>
</dbReference>
<dbReference type="GO" id="GO:0046872">
    <property type="term" value="F:metal ion binding"/>
    <property type="evidence" value="ECO:0007669"/>
    <property type="project" value="UniProtKB-KW"/>
</dbReference>
<dbReference type="PATRIC" id="fig|1423769.4.peg.1786"/>
<keyword evidence="11" id="KW-1185">Reference proteome</keyword>
<keyword evidence="5 10" id="KW-0031">Aminopeptidase</keyword>
<evidence type="ECO:0000256" key="8">
    <source>
        <dbReference type="ARBA" id="ARBA00022801"/>
    </source>
</evidence>
<evidence type="ECO:0000256" key="7">
    <source>
        <dbReference type="ARBA" id="ARBA00022723"/>
    </source>
</evidence>
<evidence type="ECO:0000256" key="1">
    <source>
        <dbReference type="ARBA" id="ARBA00001941"/>
    </source>
</evidence>
<dbReference type="AlphaFoldDB" id="A0A0R1QFG1"/>
<dbReference type="GO" id="GO:0006508">
    <property type="term" value="P:proteolysis"/>
    <property type="evidence" value="ECO:0007669"/>
    <property type="project" value="UniProtKB-KW"/>
</dbReference>
<evidence type="ECO:0000256" key="6">
    <source>
        <dbReference type="ARBA" id="ARBA00022670"/>
    </source>
</evidence>
<evidence type="ECO:0000256" key="5">
    <source>
        <dbReference type="ARBA" id="ARBA00022438"/>
    </source>
</evidence>
<comment type="caution">
    <text evidence="10">The sequence shown here is derived from an EMBL/GenBank/DDBJ whole genome shotgun (WGS) entry which is preliminary data.</text>
</comment>
<accession>A0A0R1QFG1</accession>
<dbReference type="InterPro" id="IPR000787">
    <property type="entry name" value="Peptidase_M29"/>
</dbReference>
<gene>
    <name evidence="10" type="ORF">FD01_GL001672</name>
</gene>
<dbReference type="SUPFAM" id="SSF144052">
    <property type="entry name" value="Thermophilic metalloprotease-like"/>
    <property type="match status" value="1"/>
</dbReference>
<evidence type="ECO:0000256" key="2">
    <source>
        <dbReference type="ARBA" id="ARBA00001946"/>
    </source>
</evidence>
<comment type="cofactor">
    <cofactor evidence="1">
        <name>Co(2+)</name>
        <dbReference type="ChEBI" id="CHEBI:48828"/>
    </cofactor>
</comment>
<dbReference type="GO" id="GO:0004177">
    <property type="term" value="F:aminopeptidase activity"/>
    <property type="evidence" value="ECO:0007669"/>
    <property type="project" value="UniProtKB-KW"/>
</dbReference>
<dbReference type="PANTHER" id="PTHR34448:SF3">
    <property type="entry name" value="AMINOPEPTIDASE AMPS"/>
    <property type="match status" value="1"/>
</dbReference>
<evidence type="ECO:0000256" key="9">
    <source>
        <dbReference type="ARBA" id="ARBA00023049"/>
    </source>
</evidence>
<dbReference type="OrthoDB" id="9803993at2"/>
<name>A0A0R1QFG1_9LACO</name>
<dbReference type="GO" id="GO:0008237">
    <property type="term" value="F:metallopeptidase activity"/>
    <property type="evidence" value="ECO:0007669"/>
    <property type="project" value="UniProtKB-KW"/>
</dbReference>
<keyword evidence="6" id="KW-0645">Protease</keyword>
<dbReference type="PANTHER" id="PTHR34448">
    <property type="entry name" value="AMINOPEPTIDASE"/>
    <property type="match status" value="1"/>
</dbReference>
<reference evidence="10 11" key="1">
    <citation type="journal article" date="2015" name="Genome Announc.">
        <title>Expanding the biotechnology potential of lactobacilli through comparative genomics of 213 strains and associated genera.</title>
        <authorList>
            <person name="Sun Z."/>
            <person name="Harris H.M."/>
            <person name="McCann A."/>
            <person name="Guo C."/>
            <person name="Argimon S."/>
            <person name="Zhang W."/>
            <person name="Yang X."/>
            <person name="Jeffery I.B."/>
            <person name="Cooney J.C."/>
            <person name="Kagawa T.F."/>
            <person name="Liu W."/>
            <person name="Song Y."/>
            <person name="Salvetti E."/>
            <person name="Wrobel A."/>
            <person name="Rasinkangas P."/>
            <person name="Parkhill J."/>
            <person name="Rea M.C."/>
            <person name="O'Sullivan O."/>
            <person name="Ritari J."/>
            <person name="Douillard F.P."/>
            <person name="Paul Ross R."/>
            <person name="Yang R."/>
            <person name="Briner A.E."/>
            <person name="Felis G.E."/>
            <person name="de Vos W.M."/>
            <person name="Barrangou R."/>
            <person name="Klaenhammer T.R."/>
            <person name="Caufield P.W."/>
            <person name="Cui Y."/>
            <person name="Zhang H."/>
            <person name="O'Toole P.W."/>
        </authorList>
    </citation>
    <scope>NUCLEOTIDE SEQUENCE [LARGE SCALE GENOMIC DNA]</scope>
    <source>
        <strain evidence="10 11">DSM 13343</strain>
    </source>
</reference>
<comment type="cofactor">
    <cofactor evidence="2">
        <name>Mg(2+)</name>
        <dbReference type="ChEBI" id="CHEBI:18420"/>
    </cofactor>
</comment>
<sequence length="410" mass="45193">MTLPNFTESLKKYATLAVETGVQVKPGDTVYLQISTELRDFAALIVEAAYQRGAAEVQLWWQDDAITRLNMQHEAEERLFTQSPDVEARFNYWLDRNAKRITVTSGDPDNLAGIDAKRIAGFQNGFQKAYGNLINAISNNQISWTILGAATPAWAHKVFPDVDVDTAVDQLWAAIFKTTRIDQPDPAAAWKQHDEMLSTKSAWLNQMQFDALHYQAPGTDLTVGLPQNHVWEGAGSFNPQGEEFMANMPTEEVFTAPDNRRIDGTVASTKPLSYAGTILEGMHFTFKDGQVIKAHAEQGDETLQHLLAIPGARSLGEVSLVPDPSPISQSGIIFYNTLFDENASDHMALGTAYPFSIEGGIDMSVDELKAHGLNVADTHVDFMMGSAEMNIDGITKDGKQIPIFRNGDWA</sequence>
<dbReference type="InterPro" id="IPR035097">
    <property type="entry name" value="M29_N-terminal"/>
</dbReference>
<organism evidence="10 11">
    <name type="scientific">Lacticaseibacillus manihotivorans DSM 13343 = JCM 12514</name>
    <dbReference type="NCBI Taxonomy" id="1423769"/>
    <lineage>
        <taxon>Bacteria</taxon>
        <taxon>Bacillati</taxon>
        <taxon>Bacillota</taxon>
        <taxon>Bacilli</taxon>
        <taxon>Lactobacillales</taxon>
        <taxon>Lactobacillaceae</taxon>
        <taxon>Lacticaseibacillus</taxon>
    </lineage>
</organism>
<dbReference type="InterPro" id="IPR052170">
    <property type="entry name" value="M29_Exopeptidase"/>
</dbReference>
<evidence type="ECO:0000313" key="10">
    <source>
        <dbReference type="EMBL" id="KRL43517.1"/>
    </source>
</evidence>
<evidence type="ECO:0000256" key="4">
    <source>
        <dbReference type="ARBA" id="ARBA00008236"/>
    </source>
</evidence>
<comment type="similarity">
    <text evidence="4">Belongs to the peptidase M29 family.</text>
</comment>
<protein>
    <submittedName>
        <fullName evidence="10">Leucyl aminopeptidase (Aminopeptidase T)</fullName>
    </submittedName>
</protein>
<dbReference type="EMBL" id="AZEU01000192">
    <property type="protein sequence ID" value="KRL43517.1"/>
    <property type="molecule type" value="Genomic_DNA"/>
</dbReference>
<dbReference type="Pfam" id="PF02073">
    <property type="entry name" value="Peptidase_M29"/>
    <property type="match status" value="1"/>
</dbReference>
<keyword evidence="9" id="KW-0482">Metalloprotease</keyword>